<dbReference type="GO" id="GO:0046872">
    <property type="term" value="F:metal ion binding"/>
    <property type="evidence" value="ECO:0007669"/>
    <property type="project" value="UniProtKB-KW"/>
</dbReference>
<sequence length="417" mass="44753">MSVPPGLPAGLPGWFTKGPAAEILALLNADGEEARPIGGAVRNHLIGQPEGDIDIATTAVPGEVVRRMSAAGFKVVPTGIDHGTVTVVADGRGYEVTTLREDIETDGRRAVVRFGRDWRADAARRDFTVNAMSLAPDGTLVDFFGGRDDLKARRIRFIGDPVQRIREDRLRILRFFRFHATYAEGPPDRPALDACIAERPGIADLSGERIRQEMLKLLVAARAASTLQDMADAGILGPILGGIPLCCGVARLARIEEALGFAAEPSRRLAALGVLVREDAERLRGRLKLSNEEFRRLYSVGHGWPAIDPKQGEQAAKVQLHAAGPRGFRDRALVAFARSAASPEDPSWQALVRLPERWQAPGFPISGLDFAARGLGQGPELGAALARAKAAWIATGFPSDRASLDALVVAAMPGHFS</sequence>
<comment type="similarity">
    <text evidence="8">Belongs to the tRNA nucleotidyltransferase/poly(A) polymerase family.</text>
</comment>
<keyword evidence="12" id="KW-1185">Reference proteome</keyword>
<evidence type="ECO:0000313" key="11">
    <source>
        <dbReference type="EMBL" id="QCK88322.1"/>
    </source>
</evidence>
<keyword evidence="3" id="KW-0819">tRNA processing</keyword>
<keyword evidence="8" id="KW-0694">RNA-binding</keyword>
<feature type="domain" description="tRNA nucleotidyltransferase/poly(A) polymerase RNA and SrmB- binding" evidence="10">
    <location>
        <begin position="194"/>
        <end position="240"/>
    </location>
</feature>
<dbReference type="OrthoDB" id="9805698at2"/>
<protein>
    <submittedName>
        <fullName evidence="11">CCA tRNA nucleotidyltransferase</fullName>
    </submittedName>
</protein>
<gene>
    <name evidence="11" type="ORF">E8L99_22440</name>
</gene>
<dbReference type="RefSeq" id="WP_137101649.1">
    <property type="nucleotide sequence ID" value="NZ_CP039865.1"/>
</dbReference>
<keyword evidence="6" id="KW-0547">Nucleotide-binding</keyword>
<evidence type="ECO:0000256" key="1">
    <source>
        <dbReference type="ARBA" id="ARBA00001946"/>
    </source>
</evidence>
<evidence type="ECO:0000259" key="9">
    <source>
        <dbReference type="Pfam" id="PF01743"/>
    </source>
</evidence>
<accession>A0A4D7QWP1</accession>
<dbReference type="SUPFAM" id="SSF81301">
    <property type="entry name" value="Nucleotidyltransferase"/>
    <property type="match status" value="1"/>
</dbReference>
<evidence type="ECO:0000256" key="5">
    <source>
        <dbReference type="ARBA" id="ARBA00022723"/>
    </source>
</evidence>
<dbReference type="PANTHER" id="PTHR46173:SF1">
    <property type="entry name" value="CCA TRNA NUCLEOTIDYLTRANSFERASE 1, MITOCHONDRIAL"/>
    <property type="match status" value="1"/>
</dbReference>
<dbReference type="GO" id="GO:0000049">
    <property type="term" value="F:tRNA binding"/>
    <property type="evidence" value="ECO:0007669"/>
    <property type="project" value="TreeGrafter"/>
</dbReference>
<dbReference type="Gene3D" id="1.10.3090.10">
    <property type="entry name" value="cca-adding enzyme, domain 2"/>
    <property type="match status" value="1"/>
</dbReference>
<dbReference type="InterPro" id="IPR002646">
    <property type="entry name" value="PolA_pol_head_dom"/>
</dbReference>
<keyword evidence="4" id="KW-0548">Nucleotidyltransferase</keyword>
<dbReference type="GO" id="GO:0000166">
    <property type="term" value="F:nucleotide binding"/>
    <property type="evidence" value="ECO:0007669"/>
    <property type="project" value="UniProtKB-KW"/>
</dbReference>
<evidence type="ECO:0000313" key="12">
    <source>
        <dbReference type="Proteomes" id="UP000298588"/>
    </source>
</evidence>
<evidence type="ECO:0000256" key="3">
    <source>
        <dbReference type="ARBA" id="ARBA00022694"/>
    </source>
</evidence>
<dbReference type="InterPro" id="IPR032828">
    <property type="entry name" value="PolyA_RNA-bd"/>
</dbReference>
<dbReference type="Gene3D" id="3.30.460.10">
    <property type="entry name" value="Beta Polymerase, domain 2"/>
    <property type="match status" value="1"/>
</dbReference>
<dbReference type="KEGG" id="paqt:E8L99_22440"/>
<dbReference type="GO" id="GO:0016779">
    <property type="term" value="F:nucleotidyltransferase activity"/>
    <property type="evidence" value="ECO:0007669"/>
    <property type="project" value="UniProtKB-KW"/>
</dbReference>
<keyword evidence="5" id="KW-0479">Metal-binding</keyword>
<dbReference type="Pfam" id="PF12627">
    <property type="entry name" value="PolyA_pol_RNAbd"/>
    <property type="match status" value="1"/>
</dbReference>
<dbReference type="InterPro" id="IPR050264">
    <property type="entry name" value="Bact_CCA-adding_enz_type3_sf"/>
</dbReference>
<evidence type="ECO:0000256" key="4">
    <source>
        <dbReference type="ARBA" id="ARBA00022695"/>
    </source>
</evidence>
<dbReference type="PANTHER" id="PTHR46173">
    <property type="entry name" value="CCA TRNA NUCLEOTIDYLTRANSFERASE 1, MITOCHONDRIAL"/>
    <property type="match status" value="1"/>
</dbReference>
<name>A0A4D7QWP1_9HYPH</name>
<feature type="domain" description="Poly A polymerase head" evidence="9">
    <location>
        <begin position="37"/>
        <end position="156"/>
    </location>
</feature>
<dbReference type="SUPFAM" id="SSF81891">
    <property type="entry name" value="Poly A polymerase C-terminal region-like"/>
    <property type="match status" value="1"/>
</dbReference>
<dbReference type="EMBL" id="CP039865">
    <property type="protein sequence ID" value="QCK88322.1"/>
    <property type="molecule type" value="Genomic_DNA"/>
</dbReference>
<evidence type="ECO:0000256" key="8">
    <source>
        <dbReference type="RuleBase" id="RU003953"/>
    </source>
</evidence>
<evidence type="ECO:0000256" key="6">
    <source>
        <dbReference type="ARBA" id="ARBA00022741"/>
    </source>
</evidence>
<dbReference type="CDD" id="cd05398">
    <property type="entry name" value="NT_ClassII-CCAase"/>
    <property type="match status" value="1"/>
</dbReference>
<keyword evidence="2 8" id="KW-0808">Transferase</keyword>
<evidence type="ECO:0000256" key="7">
    <source>
        <dbReference type="ARBA" id="ARBA00022842"/>
    </source>
</evidence>
<evidence type="ECO:0000256" key="2">
    <source>
        <dbReference type="ARBA" id="ARBA00022679"/>
    </source>
</evidence>
<dbReference type="GO" id="GO:0008033">
    <property type="term" value="P:tRNA processing"/>
    <property type="evidence" value="ECO:0007669"/>
    <property type="project" value="UniProtKB-KW"/>
</dbReference>
<evidence type="ECO:0000259" key="10">
    <source>
        <dbReference type="Pfam" id="PF12627"/>
    </source>
</evidence>
<reference evidence="11 12" key="1">
    <citation type="submission" date="2019-04" db="EMBL/GenBank/DDBJ databases">
        <title>Phreatobacter aquaticus sp. nov.</title>
        <authorList>
            <person name="Choi A."/>
            <person name="Baek K."/>
        </authorList>
    </citation>
    <scope>NUCLEOTIDE SEQUENCE [LARGE SCALE GENOMIC DNA]</scope>
    <source>
        <strain evidence="11 12">NMCR1094</strain>
    </source>
</reference>
<dbReference type="InterPro" id="IPR043519">
    <property type="entry name" value="NT_sf"/>
</dbReference>
<dbReference type="Pfam" id="PF01743">
    <property type="entry name" value="PolyA_pol"/>
    <property type="match status" value="1"/>
</dbReference>
<keyword evidence="7" id="KW-0460">Magnesium</keyword>
<dbReference type="Proteomes" id="UP000298588">
    <property type="component" value="Chromosome"/>
</dbReference>
<comment type="cofactor">
    <cofactor evidence="1">
        <name>Mg(2+)</name>
        <dbReference type="ChEBI" id="CHEBI:18420"/>
    </cofactor>
</comment>
<dbReference type="AlphaFoldDB" id="A0A4D7QWP1"/>
<organism evidence="11 12">
    <name type="scientific">Phreatobacter aquaticus</name>
    <dbReference type="NCBI Taxonomy" id="2570229"/>
    <lineage>
        <taxon>Bacteria</taxon>
        <taxon>Pseudomonadati</taxon>
        <taxon>Pseudomonadota</taxon>
        <taxon>Alphaproteobacteria</taxon>
        <taxon>Hyphomicrobiales</taxon>
        <taxon>Phreatobacteraceae</taxon>
        <taxon>Phreatobacter</taxon>
    </lineage>
</organism>
<proteinExistence type="inferred from homology"/>